<feature type="chain" id="PRO_5042497751" description="Hydrophobin" evidence="1">
    <location>
        <begin position="19"/>
        <end position="97"/>
    </location>
</feature>
<organism evidence="2 3">
    <name type="scientific">Chaetomium strumarium</name>
    <dbReference type="NCBI Taxonomy" id="1170767"/>
    <lineage>
        <taxon>Eukaryota</taxon>
        <taxon>Fungi</taxon>
        <taxon>Dikarya</taxon>
        <taxon>Ascomycota</taxon>
        <taxon>Pezizomycotina</taxon>
        <taxon>Sordariomycetes</taxon>
        <taxon>Sordariomycetidae</taxon>
        <taxon>Sordariales</taxon>
        <taxon>Chaetomiaceae</taxon>
        <taxon>Chaetomium</taxon>
    </lineage>
</organism>
<dbReference type="RefSeq" id="XP_062721706.1">
    <property type="nucleotide sequence ID" value="XM_062867451.1"/>
</dbReference>
<dbReference type="AlphaFoldDB" id="A0AAJ0M1V4"/>
<keyword evidence="3" id="KW-1185">Reference proteome</keyword>
<dbReference type="EMBL" id="JAUDZG010000004">
    <property type="protein sequence ID" value="KAK3305926.1"/>
    <property type="molecule type" value="Genomic_DNA"/>
</dbReference>
<evidence type="ECO:0000256" key="1">
    <source>
        <dbReference type="SAM" id="SignalP"/>
    </source>
</evidence>
<accession>A0AAJ0M1V4</accession>
<reference evidence="2" key="1">
    <citation type="journal article" date="2023" name="Mol. Phylogenet. Evol.">
        <title>Genome-scale phylogeny and comparative genomics of the fungal order Sordariales.</title>
        <authorList>
            <person name="Hensen N."/>
            <person name="Bonometti L."/>
            <person name="Westerberg I."/>
            <person name="Brannstrom I.O."/>
            <person name="Guillou S."/>
            <person name="Cros-Aarteil S."/>
            <person name="Calhoun S."/>
            <person name="Haridas S."/>
            <person name="Kuo A."/>
            <person name="Mondo S."/>
            <person name="Pangilinan J."/>
            <person name="Riley R."/>
            <person name="LaButti K."/>
            <person name="Andreopoulos B."/>
            <person name="Lipzen A."/>
            <person name="Chen C."/>
            <person name="Yan M."/>
            <person name="Daum C."/>
            <person name="Ng V."/>
            <person name="Clum A."/>
            <person name="Steindorff A."/>
            <person name="Ohm R.A."/>
            <person name="Martin F."/>
            <person name="Silar P."/>
            <person name="Natvig D.O."/>
            <person name="Lalanne C."/>
            <person name="Gautier V."/>
            <person name="Ament-Velasquez S.L."/>
            <person name="Kruys A."/>
            <person name="Hutchinson M.I."/>
            <person name="Powell A.J."/>
            <person name="Barry K."/>
            <person name="Miller A.N."/>
            <person name="Grigoriev I.V."/>
            <person name="Debuchy R."/>
            <person name="Gladieux P."/>
            <person name="Hiltunen Thoren M."/>
            <person name="Johannesson H."/>
        </authorList>
    </citation>
    <scope>NUCLEOTIDE SEQUENCE</scope>
    <source>
        <strain evidence="2">CBS 333.67</strain>
    </source>
</reference>
<evidence type="ECO:0000313" key="3">
    <source>
        <dbReference type="Proteomes" id="UP001273166"/>
    </source>
</evidence>
<evidence type="ECO:0008006" key="4">
    <source>
        <dbReference type="Google" id="ProtNLM"/>
    </source>
</evidence>
<sequence>MQFSNLFTVLALAMTATALPAAENVDVLAERTDTPPPAKCNSSSTNVCCQGGILGNILCAVSILGGSCTGQAYCCQTDAPAGVLINIQLLNCVKLIN</sequence>
<evidence type="ECO:0000313" key="2">
    <source>
        <dbReference type="EMBL" id="KAK3305926.1"/>
    </source>
</evidence>
<gene>
    <name evidence="2" type="ORF">B0T15DRAFT_502952</name>
</gene>
<keyword evidence="1" id="KW-0732">Signal</keyword>
<comment type="caution">
    <text evidence="2">The sequence shown here is derived from an EMBL/GenBank/DDBJ whole genome shotgun (WGS) entry which is preliminary data.</text>
</comment>
<reference evidence="2" key="2">
    <citation type="submission" date="2023-06" db="EMBL/GenBank/DDBJ databases">
        <authorList>
            <consortium name="Lawrence Berkeley National Laboratory"/>
            <person name="Mondo S.J."/>
            <person name="Hensen N."/>
            <person name="Bonometti L."/>
            <person name="Westerberg I."/>
            <person name="Brannstrom I.O."/>
            <person name="Guillou S."/>
            <person name="Cros-Aarteil S."/>
            <person name="Calhoun S."/>
            <person name="Haridas S."/>
            <person name="Kuo A."/>
            <person name="Pangilinan J."/>
            <person name="Riley R."/>
            <person name="Labutti K."/>
            <person name="Andreopoulos B."/>
            <person name="Lipzen A."/>
            <person name="Chen C."/>
            <person name="Yanf M."/>
            <person name="Daum C."/>
            <person name="Ng V."/>
            <person name="Clum A."/>
            <person name="Steindorff A."/>
            <person name="Ohm R."/>
            <person name="Martin F."/>
            <person name="Silar P."/>
            <person name="Natvig D."/>
            <person name="Lalanne C."/>
            <person name="Gautier V."/>
            <person name="Ament-Velasquez S.L."/>
            <person name="Kruys A."/>
            <person name="Hutchinson M.I."/>
            <person name="Powell A.J."/>
            <person name="Barry K."/>
            <person name="Miller A.N."/>
            <person name="Grigoriev I.V."/>
            <person name="Debuchy R."/>
            <person name="Gladieux P."/>
            <person name="Thoren M.H."/>
            <person name="Johannesson H."/>
        </authorList>
    </citation>
    <scope>NUCLEOTIDE SEQUENCE</scope>
    <source>
        <strain evidence="2">CBS 333.67</strain>
    </source>
</reference>
<protein>
    <recommendedName>
        <fullName evidence="4">Hydrophobin</fullName>
    </recommendedName>
</protein>
<name>A0AAJ0M1V4_9PEZI</name>
<feature type="signal peptide" evidence="1">
    <location>
        <begin position="1"/>
        <end position="18"/>
    </location>
</feature>
<dbReference type="GeneID" id="87886280"/>
<proteinExistence type="predicted"/>
<dbReference type="Proteomes" id="UP001273166">
    <property type="component" value="Unassembled WGS sequence"/>
</dbReference>